<keyword evidence="3" id="KW-0677">Repeat</keyword>
<dbReference type="SMART" id="SM00320">
    <property type="entry name" value="WD40"/>
    <property type="match status" value="4"/>
</dbReference>
<evidence type="ECO:0000313" key="6">
    <source>
        <dbReference type="EMBL" id="KAF8711321.1"/>
    </source>
</evidence>
<comment type="caution">
    <text evidence="6">The sequence shown here is derived from an EMBL/GenBank/DDBJ whole genome shotgun (WGS) entry which is preliminary data.</text>
</comment>
<organism evidence="6 7">
    <name type="scientific">Digitaria exilis</name>
    <dbReference type="NCBI Taxonomy" id="1010633"/>
    <lineage>
        <taxon>Eukaryota</taxon>
        <taxon>Viridiplantae</taxon>
        <taxon>Streptophyta</taxon>
        <taxon>Embryophyta</taxon>
        <taxon>Tracheophyta</taxon>
        <taxon>Spermatophyta</taxon>
        <taxon>Magnoliopsida</taxon>
        <taxon>Liliopsida</taxon>
        <taxon>Poales</taxon>
        <taxon>Poaceae</taxon>
        <taxon>PACMAD clade</taxon>
        <taxon>Panicoideae</taxon>
        <taxon>Panicodae</taxon>
        <taxon>Paniceae</taxon>
        <taxon>Anthephorinae</taxon>
        <taxon>Digitaria</taxon>
    </lineage>
</organism>
<protein>
    <submittedName>
        <fullName evidence="6">Uncharacterized protein</fullName>
    </submittedName>
</protein>
<keyword evidence="2 5" id="KW-0853">WD repeat</keyword>
<dbReference type="Pfam" id="PF00400">
    <property type="entry name" value="WD40"/>
    <property type="match status" value="4"/>
</dbReference>
<dbReference type="InterPro" id="IPR036322">
    <property type="entry name" value="WD40_repeat_dom_sf"/>
</dbReference>
<dbReference type="InterPro" id="IPR020472">
    <property type="entry name" value="WD40_PAC1"/>
</dbReference>
<dbReference type="PRINTS" id="PR00320">
    <property type="entry name" value="GPROTEINBRPT"/>
</dbReference>
<dbReference type="InterPro" id="IPR019775">
    <property type="entry name" value="WD40_repeat_CS"/>
</dbReference>
<accession>A0A835BZ30</accession>
<reference evidence="6" key="1">
    <citation type="submission" date="2020-07" db="EMBL/GenBank/DDBJ databases">
        <title>Genome sequence and genetic diversity analysis of an under-domesticated orphan crop, white fonio (Digitaria exilis).</title>
        <authorList>
            <person name="Bennetzen J.L."/>
            <person name="Chen S."/>
            <person name="Ma X."/>
            <person name="Wang X."/>
            <person name="Yssel A.E.J."/>
            <person name="Chaluvadi S.R."/>
            <person name="Johnson M."/>
            <person name="Gangashetty P."/>
            <person name="Hamidou F."/>
            <person name="Sanogo M.D."/>
            <person name="Zwaenepoel A."/>
            <person name="Wallace J."/>
            <person name="Van De Peer Y."/>
            <person name="Van Deynze A."/>
        </authorList>
    </citation>
    <scope>NUCLEOTIDE SEQUENCE</scope>
    <source>
        <tissue evidence="6">Leaves</tissue>
    </source>
</reference>
<evidence type="ECO:0000256" key="4">
    <source>
        <dbReference type="ARBA" id="ARBA00023329"/>
    </source>
</evidence>
<dbReference type="InterPro" id="IPR015943">
    <property type="entry name" value="WD40/YVTN_repeat-like_dom_sf"/>
</dbReference>
<dbReference type="PANTHER" id="PTHR19876:SF72">
    <property type="entry name" value="COATOMER WD ASSOCIATED REGION DOMAIN-CONTAINING PROTEIN"/>
    <property type="match status" value="1"/>
</dbReference>
<dbReference type="InterPro" id="IPR050844">
    <property type="entry name" value="Coatomer_complex_subunit"/>
</dbReference>
<evidence type="ECO:0000256" key="2">
    <source>
        <dbReference type="ARBA" id="ARBA00022574"/>
    </source>
</evidence>
<keyword evidence="4" id="KW-0968">Cytoplasmic vesicle</keyword>
<dbReference type="GO" id="GO:0006890">
    <property type="term" value="P:retrograde vesicle-mediated transport, Golgi to endoplasmic reticulum"/>
    <property type="evidence" value="ECO:0007669"/>
    <property type="project" value="TreeGrafter"/>
</dbReference>
<evidence type="ECO:0000256" key="3">
    <source>
        <dbReference type="ARBA" id="ARBA00022737"/>
    </source>
</evidence>
<dbReference type="PANTHER" id="PTHR19876">
    <property type="entry name" value="COATOMER"/>
    <property type="match status" value="1"/>
</dbReference>
<feature type="repeat" description="WD" evidence="5">
    <location>
        <begin position="110"/>
        <end position="136"/>
    </location>
</feature>
<dbReference type="PROSITE" id="PS00678">
    <property type="entry name" value="WD_REPEATS_1"/>
    <property type="match status" value="1"/>
</dbReference>
<sequence>MVKKFKAHNSQLTSFAFHPTKPYLLSASYDRTIKLLDWGSGWNKEPKLRFEEHKDSVTKVVFNPEDAKDYASASRDGTLKIWNVDSTVAYFTSPKGKSQMRCLDYFRRGDGQYLITGLEDGTAQIWNLKNKELVETLKGHTAKINAVCPHPDLPILLTGSADGTVRLWNSNSFR</sequence>
<dbReference type="AlphaFoldDB" id="A0A835BZ30"/>
<dbReference type="PROSITE" id="PS50082">
    <property type="entry name" value="WD_REPEATS_2"/>
    <property type="match status" value="4"/>
</dbReference>
<evidence type="ECO:0000256" key="5">
    <source>
        <dbReference type="PROSITE-ProRule" id="PRU00221"/>
    </source>
</evidence>
<dbReference type="GO" id="GO:0030126">
    <property type="term" value="C:COPI vesicle coat"/>
    <property type="evidence" value="ECO:0007669"/>
    <property type="project" value="TreeGrafter"/>
</dbReference>
<dbReference type="Gene3D" id="2.130.10.10">
    <property type="entry name" value="YVTN repeat-like/Quinoprotein amine dehydrogenase"/>
    <property type="match status" value="1"/>
</dbReference>
<gene>
    <name evidence="6" type="ORF">HU200_029348</name>
</gene>
<dbReference type="Proteomes" id="UP000636709">
    <property type="component" value="Unassembled WGS sequence"/>
</dbReference>
<evidence type="ECO:0000313" key="7">
    <source>
        <dbReference type="Proteomes" id="UP000636709"/>
    </source>
</evidence>
<dbReference type="GO" id="GO:0006891">
    <property type="term" value="P:intra-Golgi vesicle-mediated transport"/>
    <property type="evidence" value="ECO:0007669"/>
    <property type="project" value="TreeGrafter"/>
</dbReference>
<dbReference type="GO" id="GO:0006888">
    <property type="term" value="P:endoplasmic reticulum to Golgi vesicle-mediated transport"/>
    <property type="evidence" value="ECO:0007669"/>
    <property type="project" value="TreeGrafter"/>
</dbReference>
<keyword evidence="7" id="KW-1185">Reference proteome</keyword>
<name>A0A835BZ30_9POAL</name>
<proteinExistence type="predicted"/>
<dbReference type="PROSITE" id="PS50294">
    <property type="entry name" value="WD_REPEATS_REGION"/>
    <property type="match status" value="3"/>
</dbReference>
<dbReference type="OrthoDB" id="692364at2759"/>
<dbReference type="SUPFAM" id="SSF50978">
    <property type="entry name" value="WD40 repeat-like"/>
    <property type="match status" value="1"/>
</dbReference>
<evidence type="ECO:0000256" key="1">
    <source>
        <dbReference type="ARBA" id="ARBA00004156"/>
    </source>
</evidence>
<feature type="repeat" description="WD" evidence="5">
    <location>
        <begin position="5"/>
        <end position="37"/>
    </location>
</feature>
<dbReference type="InterPro" id="IPR001680">
    <property type="entry name" value="WD40_rpt"/>
</dbReference>
<feature type="repeat" description="WD" evidence="5">
    <location>
        <begin position="50"/>
        <end position="92"/>
    </location>
</feature>
<feature type="repeat" description="WD" evidence="5">
    <location>
        <begin position="137"/>
        <end position="174"/>
    </location>
</feature>
<comment type="subcellular location">
    <subcellularLocation>
        <location evidence="1">Cytoplasmic vesicle membrane</location>
    </subcellularLocation>
</comment>
<dbReference type="GO" id="GO:0006886">
    <property type="term" value="P:intracellular protein transport"/>
    <property type="evidence" value="ECO:0007669"/>
    <property type="project" value="TreeGrafter"/>
</dbReference>
<dbReference type="EMBL" id="JACEFO010001753">
    <property type="protein sequence ID" value="KAF8711321.1"/>
    <property type="molecule type" value="Genomic_DNA"/>
</dbReference>